<feature type="binding site" evidence="7">
    <location>
        <begin position="260"/>
        <end position="263"/>
    </location>
    <ligand>
        <name>substrate</name>
    </ligand>
</feature>
<dbReference type="Proteomes" id="UP001321766">
    <property type="component" value="Chromosome"/>
</dbReference>
<dbReference type="PANTHER" id="PTHR23417">
    <property type="entry name" value="3-DEOXY-D-MANNO-OCTULOSONIC-ACID TRANSFERASE/TRNA GUANINE-N 7 - -METHYLTRANSFERASE"/>
    <property type="match status" value="1"/>
</dbReference>
<evidence type="ECO:0000256" key="8">
    <source>
        <dbReference type="SAM" id="MobiDB-lite"/>
    </source>
</evidence>
<feature type="binding site" evidence="7">
    <location>
        <position position="141"/>
    </location>
    <ligand>
        <name>S-adenosyl-L-methionine</name>
        <dbReference type="ChEBI" id="CHEBI:59789"/>
    </ligand>
</feature>
<evidence type="ECO:0000313" key="10">
    <source>
        <dbReference type="Proteomes" id="UP001321766"/>
    </source>
</evidence>
<comment type="catalytic activity">
    <reaction evidence="1 7">
        <text>guanosine(46) in tRNA + S-adenosyl-L-methionine = N(7)-methylguanosine(46) in tRNA + S-adenosyl-L-homocysteine</text>
        <dbReference type="Rhea" id="RHEA:42708"/>
        <dbReference type="Rhea" id="RHEA-COMP:10188"/>
        <dbReference type="Rhea" id="RHEA-COMP:10189"/>
        <dbReference type="ChEBI" id="CHEBI:57856"/>
        <dbReference type="ChEBI" id="CHEBI:59789"/>
        <dbReference type="ChEBI" id="CHEBI:74269"/>
        <dbReference type="ChEBI" id="CHEBI:74480"/>
        <dbReference type="EC" id="2.1.1.33"/>
    </reaction>
</comment>
<feature type="binding site" evidence="7">
    <location>
        <position position="89"/>
    </location>
    <ligand>
        <name>S-adenosyl-L-methionine</name>
        <dbReference type="ChEBI" id="CHEBI:59789"/>
    </ligand>
</feature>
<evidence type="ECO:0000256" key="6">
    <source>
        <dbReference type="ARBA" id="ARBA00022694"/>
    </source>
</evidence>
<dbReference type="InterPro" id="IPR029063">
    <property type="entry name" value="SAM-dependent_MTases_sf"/>
</dbReference>
<dbReference type="EMBL" id="AP026798">
    <property type="protein sequence ID" value="BDR52581.1"/>
    <property type="molecule type" value="Genomic_DNA"/>
</dbReference>
<gene>
    <name evidence="7 9" type="primary">trmB</name>
    <name evidence="9" type="ORF">KIM372_04880</name>
</gene>
<comment type="function">
    <text evidence="2 7">Catalyzes the formation of N(7)-methylguanine at position 46 (m7G46) in tRNA.</text>
</comment>
<evidence type="ECO:0000256" key="4">
    <source>
        <dbReference type="ARBA" id="ARBA00022679"/>
    </source>
</evidence>
<feature type="binding site" evidence="7">
    <location>
        <position position="199"/>
    </location>
    <ligand>
        <name>substrate</name>
    </ligand>
</feature>
<evidence type="ECO:0000256" key="7">
    <source>
        <dbReference type="HAMAP-Rule" id="MF_01057"/>
    </source>
</evidence>
<feature type="region of interest" description="Disordered" evidence="8">
    <location>
        <begin position="1"/>
        <end position="23"/>
    </location>
</feature>
<dbReference type="PANTHER" id="PTHR23417:SF14">
    <property type="entry name" value="PENTACOTRIPEPTIDE-REPEAT REGION OF PRORP DOMAIN-CONTAINING PROTEIN"/>
    <property type="match status" value="1"/>
</dbReference>
<evidence type="ECO:0000256" key="2">
    <source>
        <dbReference type="ARBA" id="ARBA00003015"/>
    </source>
</evidence>
<comment type="pathway">
    <text evidence="7">tRNA modification; N(7)-methylguanine-tRNA biosynthesis.</text>
</comment>
<keyword evidence="10" id="KW-1185">Reference proteome</keyword>
<proteinExistence type="inferred from homology"/>
<evidence type="ECO:0000256" key="5">
    <source>
        <dbReference type="ARBA" id="ARBA00022691"/>
    </source>
</evidence>
<keyword evidence="5 7" id="KW-0949">S-adenosyl-L-methionine</keyword>
<sequence length="282" mass="31570">MNTLQEMPATQGKTESANGNTRDRRTIVSFTRRSGKLDKRLARAWQAYADTYLLAVDSDPTSLGVDPKLDLDRAFFGRVFGRQARLTVEIGSGQGENIVAAAQKNPEQNFLALEVYEPGLAHTMLLAGKLGLTNLKVAKTNAPELMGALKPSTLDEVWTFFPDPWPKMKHHKRRLVQPALAADIARALEPGGLWRIATDIDDYALHVHEVMDQNRHYTNMGQKLVSLPVQHVGKGTAYEAKQLPHADFREAERFDGRILTNFERKGLTAGHTIHDFTYQRQA</sequence>
<comment type="similarity">
    <text evidence="7">Belongs to the class I-like SAM-binding methyltransferase superfamily. TrmB family.</text>
</comment>
<protein>
    <recommendedName>
        <fullName evidence="7">tRNA (guanine-N(7)-)-methyltransferase</fullName>
        <ecNumber evidence="7">2.1.1.33</ecNumber>
    </recommendedName>
    <alternativeName>
        <fullName evidence="7">tRNA (guanine(46)-N(7))-methyltransferase</fullName>
    </alternativeName>
    <alternativeName>
        <fullName evidence="7">tRNA(m7G46)-methyltransferase</fullName>
    </alternativeName>
</protein>
<organism evidence="9 10">
    <name type="scientific">Bombiscardovia nodaiensis</name>
    <dbReference type="NCBI Taxonomy" id="2932181"/>
    <lineage>
        <taxon>Bacteria</taxon>
        <taxon>Bacillati</taxon>
        <taxon>Actinomycetota</taxon>
        <taxon>Actinomycetes</taxon>
        <taxon>Bifidobacteriales</taxon>
        <taxon>Bifidobacteriaceae</taxon>
        <taxon>Bombiscardovia</taxon>
    </lineage>
</organism>
<dbReference type="HAMAP" id="MF_01057">
    <property type="entry name" value="tRNA_methyltr_TrmB"/>
    <property type="match status" value="1"/>
</dbReference>
<evidence type="ECO:0000256" key="3">
    <source>
        <dbReference type="ARBA" id="ARBA00022603"/>
    </source>
</evidence>
<dbReference type="Gene3D" id="3.40.50.150">
    <property type="entry name" value="Vaccinia Virus protein VP39"/>
    <property type="match status" value="1"/>
</dbReference>
<feature type="binding site" evidence="7">
    <location>
        <position position="163"/>
    </location>
    <ligand>
        <name>S-adenosyl-L-methionine</name>
        <dbReference type="ChEBI" id="CHEBI:59789"/>
    </ligand>
</feature>
<dbReference type="EC" id="2.1.1.33" evidence="7"/>
<accession>A0ABN6SCP0</accession>
<evidence type="ECO:0000313" key="9">
    <source>
        <dbReference type="EMBL" id="BDR52581.1"/>
    </source>
</evidence>
<dbReference type="PROSITE" id="PS51625">
    <property type="entry name" value="SAM_MT_TRMB"/>
    <property type="match status" value="1"/>
</dbReference>
<dbReference type="Pfam" id="PF02390">
    <property type="entry name" value="Methyltransf_4"/>
    <property type="match status" value="1"/>
</dbReference>
<evidence type="ECO:0000256" key="1">
    <source>
        <dbReference type="ARBA" id="ARBA00000142"/>
    </source>
</evidence>
<feature type="binding site" evidence="7">
    <location>
        <position position="114"/>
    </location>
    <ligand>
        <name>S-adenosyl-L-methionine</name>
        <dbReference type="ChEBI" id="CHEBI:59789"/>
    </ligand>
</feature>
<keyword evidence="4 7" id="KW-0808">Transferase</keyword>
<dbReference type="InterPro" id="IPR003358">
    <property type="entry name" value="tRNA_(Gua-N-7)_MeTrfase_Trmb"/>
</dbReference>
<reference evidence="9 10" key="1">
    <citation type="journal article" date="2023" name="Microbiol. Spectr.">
        <title>Symbiosis of Carpenter Bees with Uncharacterized Lactic Acid Bacteria Showing NAD Auxotrophy.</title>
        <authorList>
            <person name="Kawasaki S."/>
            <person name="Ozawa K."/>
            <person name="Mori T."/>
            <person name="Yamamoto A."/>
            <person name="Ito M."/>
            <person name="Ohkuma M."/>
            <person name="Sakamoto M."/>
            <person name="Matsutani M."/>
        </authorList>
    </citation>
    <scope>NUCLEOTIDE SEQUENCE [LARGE SCALE GENOMIC DNA]</scope>
    <source>
        <strain evidence="9 10">Kim37-2</strain>
    </source>
</reference>
<feature type="compositionally biased region" description="Polar residues" evidence="8">
    <location>
        <begin position="11"/>
        <end position="20"/>
    </location>
</feature>
<comment type="caution">
    <text evidence="7">Lacks conserved residue(s) required for the propagation of feature annotation.</text>
</comment>
<dbReference type="SUPFAM" id="SSF53335">
    <property type="entry name" value="S-adenosyl-L-methionine-dependent methyltransferases"/>
    <property type="match status" value="1"/>
</dbReference>
<keyword evidence="3 7" id="KW-0489">Methyltransferase</keyword>
<name>A0ABN6SCP0_9BIFI</name>
<dbReference type="NCBIfam" id="TIGR00091">
    <property type="entry name" value="tRNA (guanosine(46)-N7)-methyltransferase TrmB"/>
    <property type="match status" value="1"/>
</dbReference>
<keyword evidence="6 7" id="KW-0819">tRNA processing</keyword>
<feature type="binding site" evidence="7">
    <location>
        <position position="167"/>
    </location>
    <ligand>
        <name>substrate</name>
    </ligand>
</feature>
<dbReference type="InterPro" id="IPR055361">
    <property type="entry name" value="tRNA_methyltr_TrmB_bact"/>
</dbReference>